<evidence type="ECO:0000313" key="3">
    <source>
        <dbReference type="Proteomes" id="UP000736787"/>
    </source>
</evidence>
<dbReference type="Proteomes" id="UP000736787">
    <property type="component" value="Unassembled WGS sequence"/>
</dbReference>
<dbReference type="EMBL" id="RCMK01000047">
    <property type="protein sequence ID" value="KAG2951764.1"/>
    <property type="molecule type" value="Genomic_DNA"/>
</dbReference>
<reference evidence="2" key="1">
    <citation type="submission" date="2018-10" db="EMBL/GenBank/DDBJ databases">
        <title>Effector identification in a new, highly contiguous assembly of the strawberry crown rot pathogen Phytophthora cactorum.</title>
        <authorList>
            <person name="Armitage A.D."/>
            <person name="Nellist C.F."/>
            <person name="Bates H."/>
            <person name="Vickerstaff R.J."/>
            <person name="Harrison R.J."/>
        </authorList>
    </citation>
    <scope>NUCLEOTIDE SEQUENCE</scope>
    <source>
        <strain evidence="2">4040</strain>
    </source>
</reference>
<dbReference type="AlphaFoldDB" id="A0A8T1EEN2"/>
<evidence type="ECO:0008006" key="4">
    <source>
        <dbReference type="Google" id="ProtNLM"/>
    </source>
</evidence>
<organism evidence="2 3">
    <name type="scientific">Phytophthora cactorum</name>
    <dbReference type="NCBI Taxonomy" id="29920"/>
    <lineage>
        <taxon>Eukaryota</taxon>
        <taxon>Sar</taxon>
        <taxon>Stramenopiles</taxon>
        <taxon>Oomycota</taxon>
        <taxon>Peronosporomycetes</taxon>
        <taxon>Peronosporales</taxon>
        <taxon>Peronosporaceae</taxon>
        <taxon>Phytophthora</taxon>
    </lineage>
</organism>
<sequence>MSTAAHTETNGQAERTKRVIEDVLRIFATSYRPERQPPSQVTNDDDAQESASADETAGSDPAARCQACAGLPNALGIPASVRASKGSVLTRSTTRATTDASRDLADWIRRMRINPRQCRAVGRQATPATHPPCMRISPPRPDPQPRDAEAALEFVRLRKSK</sequence>
<evidence type="ECO:0000256" key="1">
    <source>
        <dbReference type="SAM" id="MobiDB-lite"/>
    </source>
</evidence>
<name>A0A8T1EEN2_9STRA</name>
<accession>A0A8T1EEN2</accession>
<protein>
    <recommendedName>
        <fullName evidence="4">Integrase catalytic domain-containing protein</fullName>
    </recommendedName>
</protein>
<gene>
    <name evidence="2" type="ORF">PC117_g3357</name>
</gene>
<feature type="region of interest" description="Disordered" evidence="1">
    <location>
        <begin position="29"/>
        <end position="63"/>
    </location>
</feature>
<proteinExistence type="predicted"/>
<evidence type="ECO:0000313" key="2">
    <source>
        <dbReference type="EMBL" id="KAG2951764.1"/>
    </source>
</evidence>
<feature type="region of interest" description="Disordered" evidence="1">
    <location>
        <begin position="121"/>
        <end position="146"/>
    </location>
</feature>
<comment type="caution">
    <text evidence="2">The sequence shown here is derived from an EMBL/GenBank/DDBJ whole genome shotgun (WGS) entry which is preliminary data.</text>
</comment>